<keyword evidence="2" id="KW-0238">DNA-binding</keyword>
<protein>
    <submittedName>
        <fullName evidence="5">AraC family transcriptional regulator</fullName>
    </submittedName>
</protein>
<dbReference type="Pfam" id="PF12833">
    <property type="entry name" value="HTH_18"/>
    <property type="match status" value="1"/>
</dbReference>
<evidence type="ECO:0000256" key="3">
    <source>
        <dbReference type="ARBA" id="ARBA00023163"/>
    </source>
</evidence>
<dbReference type="SMART" id="SM00342">
    <property type="entry name" value="HTH_ARAC"/>
    <property type="match status" value="1"/>
</dbReference>
<evidence type="ECO:0000259" key="4">
    <source>
        <dbReference type="PROSITE" id="PS01124"/>
    </source>
</evidence>
<dbReference type="PANTHER" id="PTHR46796">
    <property type="entry name" value="HTH-TYPE TRANSCRIPTIONAL ACTIVATOR RHAS-RELATED"/>
    <property type="match status" value="1"/>
</dbReference>
<sequence>MELVISLRDESMRVYDRQQPERFKVFREGVLSGAHSEFTILDSISRAEMIGVGFKVGGAYPFLPLPATELHNAIIPLEALWGAAARNLREQLLAAATPEDKFHILESFLLARLARSFEAHPAVSLALSAFQNESGDSAIATVTERIGYSPRHFIQLFSHEVGLTPKQFCRIQRFQKILHLLEGKQQVQWSDIALQCGYFDQAHFIHDFRAFSGLTPGAYLALRSQYRNHVPLSTTR</sequence>
<reference evidence="5 6" key="1">
    <citation type="submission" date="2019-01" db="EMBL/GenBank/DDBJ databases">
        <title>Ktedonosporobacter rubrisoli SCAWS-G2.</title>
        <authorList>
            <person name="Huang Y."/>
            <person name="Yan B."/>
        </authorList>
    </citation>
    <scope>NUCLEOTIDE SEQUENCE [LARGE SCALE GENOMIC DNA]</scope>
    <source>
        <strain evidence="5 6">SCAWS-G2</strain>
    </source>
</reference>
<dbReference type="InterPro" id="IPR050204">
    <property type="entry name" value="AraC_XylS_family_regulators"/>
</dbReference>
<keyword evidence="6" id="KW-1185">Reference proteome</keyword>
<evidence type="ECO:0000313" key="6">
    <source>
        <dbReference type="Proteomes" id="UP000290365"/>
    </source>
</evidence>
<dbReference type="Gene3D" id="1.10.10.60">
    <property type="entry name" value="Homeodomain-like"/>
    <property type="match status" value="1"/>
</dbReference>
<dbReference type="GO" id="GO:0003700">
    <property type="term" value="F:DNA-binding transcription factor activity"/>
    <property type="evidence" value="ECO:0007669"/>
    <property type="project" value="InterPro"/>
</dbReference>
<dbReference type="InterPro" id="IPR009057">
    <property type="entry name" value="Homeodomain-like_sf"/>
</dbReference>
<evidence type="ECO:0000256" key="2">
    <source>
        <dbReference type="ARBA" id="ARBA00023125"/>
    </source>
</evidence>
<dbReference type="GO" id="GO:0043565">
    <property type="term" value="F:sequence-specific DNA binding"/>
    <property type="evidence" value="ECO:0007669"/>
    <property type="project" value="InterPro"/>
</dbReference>
<gene>
    <name evidence="5" type="ORF">EPA93_07655</name>
</gene>
<dbReference type="PROSITE" id="PS01124">
    <property type="entry name" value="HTH_ARAC_FAMILY_2"/>
    <property type="match status" value="1"/>
</dbReference>
<keyword evidence="3" id="KW-0804">Transcription</keyword>
<accession>A0A4P6K4X4</accession>
<proteinExistence type="predicted"/>
<dbReference type="AlphaFoldDB" id="A0A4P6K4X4"/>
<feature type="domain" description="HTH araC/xylS-type" evidence="4">
    <location>
        <begin position="120"/>
        <end position="222"/>
    </location>
</feature>
<dbReference type="OrthoDB" id="323290at2"/>
<evidence type="ECO:0000313" key="5">
    <source>
        <dbReference type="EMBL" id="QBD83398.1"/>
    </source>
</evidence>
<name>A0A4P6K4X4_KTERU</name>
<dbReference type="SUPFAM" id="SSF46689">
    <property type="entry name" value="Homeodomain-like"/>
    <property type="match status" value="1"/>
</dbReference>
<dbReference type="KEGG" id="kbs:EPA93_07655"/>
<evidence type="ECO:0000256" key="1">
    <source>
        <dbReference type="ARBA" id="ARBA00023015"/>
    </source>
</evidence>
<dbReference type="InterPro" id="IPR046532">
    <property type="entry name" value="DUF6597"/>
</dbReference>
<dbReference type="Pfam" id="PF20240">
    <property type="entry name" value="DUF6597"/>
    <property type="match status" value="1"/>
</dbReference>
<organism evidence="5 6">
    <name type="scientific">Ktedonosporobacter rubrisoli</name>
    <dbReference type="NCBI Taxonomy" id="2509675"/>
    <lineage>
        <taxon>Bacteria</taxon>
        <taxon>Bacillati</taxon>
        <taxon>Chloroflexota</taxon>
        <taxon>Ktedonobacteria</taxon>
        <taxon>Ktedonobacterales</taxon>
        <taxon>Ktedonosporobacteraceae</taxon>
        <taxon>Ktedonosporobacter</taxon>
    </lineage>
</organism>
<dbReference type="EMBL" id="CP035758">
    <property type="protein sequence ID" value="QBD83398.1"/>
    <property type="molecule type" value="Genomic_DNA"/>
</dbReference>
<dbReference type="InterPro" id="IPR018060">
    <property type="entry name" value="HTH_AraC"/>
</dbReference>
<keyword evidence="1" id="KW-0805">Transcription regulation</keyword>
<dbReference type="Proteomes" id="UP000290365">
    <property type="component" value="Chromosome"/>
</dbReference>